<keyword evidence="8" id="KW-0449">Lipoprotein</keyword>
<evidence type="ECO:0000313" key="8">
    <source>
        <dbReference type="EMBL" id="TCW03078.1"/>
    </source>
</evidence>
<dbReference type="GeneID" id="98914202"/>
<evidence type="ECO:0000256" key="1">
    <source>
        <dbReference type="ARBA" id="ARBA00004651"/>
    </source>
</evidence>
<evidence type="ECO:0000256" key="6">
    <source>
        <dbReference type="SAM" id="Phobius"/>
    </source>
</evidence>
<dbReference type="AlphaFoldDB" id="A0A4R3Z769"/>
<evidence type="ECO:0000259" key="7">
    <source>
        <dbReference type="Pfam" id="PF02687"/>
    </source>
</evidence>
<dbReference type="PANTHER" id="PTHR30287:SF2">
    <property type="entry name" value="BLL1001 PROTEIN"/>
    <property type="match status" value="1"/>
</dbReference>
<keyword evidence="2" id="KW-1003">Cell membrane</keyword>
<sequence length="793" mass="90096">MLYQILKKDMLKRKGVNIILFLFITLSTVFLASSINNITIISSAVDYYMDYAHVPDVNIIIDSKKDKTQIDHWLQQQKEKNLISDFEYNQFLEVSAKSVSVKRGQQKETIENQGANLYLSTMDVDYSKVYDDYGNVPIVNQGEVLVSKTMLETEKLHIGEKITIQSKGVSKDLTIKAAVKDAAFGNEMVGISRFLLNEKDFQDYQPVTYALGVYYIMTPDIDAFTELLNHQGFTQIINIISIDTYKMVYAFDMIVAGLLIAVGICLICIALLVLRFTLVFSIEEQYQEIGILKAIGLKNRNIKKIYLIKYFVIVVVGAVLGTLLSIPVSQVMIQSVSQNMIMASDELNLAINIGCALSIIALVIMFCYLSTRKLNKVSAITAIRGGYTGERYHSYRGFHLSKMKYLSVSNYLGFNDITTHLTRYIVLIITFCLSFILITVPLNTINTMHSQEILKKFSIDPNASVLLKNIEVSQGIKYHFVTDLIEGMQRVEKKMEDKGYQVDMTGEPLYFINYTNHKKQKNNNLMTLQLVGHPRDFLDYDEGYAPELPNEVAFSKDIMKENHWQIGDFVTANINGKKQNMIISGTFTDYMQLGKSARLNSQINCDQETMFDYWSIMVNVHSSQSQEKLIQTLQKEFPEYKWQSGQELADETIGGIQTSLQEMIIPMTILLCGVIMLITLLMEKLFITREKGEIAMLKSIGFQHKTIQKWQMMRMAFVVIVAMIVSIPLSLLSNTIILKPIFAIMGAQVNIQVDPLQAYLIYPGILLIGIMISTLIATHSVKNINIREMNNLE</sequence>
<evidence type="ECO:0000256" key="3">
    <source>
        <dbReference type="ARBA" id="ARBA00022692"/>
    </source>
</evidence>
<feature type="transmembrane region" description="Helical" evidence="6">
    <location>
        <begin position="247"/>
        <end position="274"/>
    </location>
</feature>
<feature type="transmembrane region" description="Helical" evidence="6">
    <location>
        <begin position="424"/>
        <end position="442"/>
    </location>
</feature>
<dbReference type="EMBL" id="SMCQ01000001">
    <property type="protein sequence ID" value="TCW03078.1"/>
    <property type="molecule type" value="Genomic_DNA"/>
</dbReference>
<reference evidence="8 9" key="1">
    <citation type="submission" date="2019-03" db="EMBL/GenBank/DDBJ databases">
        <title>Genomic Encyclopedia of Type Strains, Phase IV (KMG-IV): sequencing the most valuable type-strain genomes for metagenomic binning, comparative biology and taxonomic classification.</title>
        <authorList>
            <person name="Goeker M."/>
        </authorList>
    </citation>
    <scope>NUCLEOTIDE SEQUENCE [LARGE SCALE GENOMIC DNA]</scope>
    <source>
        <strain evidence="8 9">DSM 29487</strain>
    </source>
</reference>
<dbReference type="GO" id="GO:0005886">
    <property type="term" value="C:plasma membrane"/>
    <property type="evidence" value="ECO:0007669"/>
    <property type="project" value="UniProtKB-SubCell"/>
</dbReference>
<keyword evidence="4 6" id="KW-1133">Transmembrane helix</keyword>
<feature type="domain" description="ABC3 transporter permease C-terminal" evidence="7">
    <location>
        <begin position="669"/>
        <end position="779"/>
    </location>
</feature>
<keyword evidence="9" id="KW-1185">Reference proteome</keyword>
<dbReference type="RefSeq" id="WP_132226183.1">
    <property type="nucleotide sequence ID" value="NZ_JANKBF010000002.1"/>
</dbReference>
<accession>A0A4R3Z769</accession>
<comment type="subcellular location">
    <subcellularLocation>
        <location evidence="1">Cell membrane</location>
        <topology evidence="1">Multi-pass membrane protein</topology>
    </subcellularLocation>
</comment>
<name>A0A4R3Z769_9FIRM</name>
<evidence type="ECO:0000256" key="2">
    <source>
        <dbReference type="ARBA" id="ARBA00022475"/>
    </source>
</evidence>
<dbReference type="Proteomes" id="UP000295515">
    <property type="component" value="Unassembled WGS sequence"/>
</dbReference>
<evidence type="ECO:0000256" key="5">
    <source>
        <dbReference type="ARBA" id="ARBA00023136"/>
    </source>
</evidence>
<dbReference type="PANTHER" id="PTHR30287">
    <property type="entry name" value="MEMBRANE COMPONENT OF PREDICTED ABC SUPERFAMILY METABOLITE UPTAKE TRANSPORTER"/>
    <property type="match status" value="1"/>
</dbReference>
<comment type="caution">
    <text evidence="8">The sequence shown here is derived from an EMBL/GenBank/DDBJ whole genome shotgun (WGS) entry which is preliminary data.</text>
</comment>
<feature type="transmembrane region" description="Helical" evidence="6">
    <location>
        <begin position="663"/>
        <end position="682"/>
    </location>
</feature>
<dbReference type="InterPro" id="IPR038766">
    <property type="entry name" value="Membrane_comp_ABC_pdt"/>
</dbReference>
<proteinExistence type="predicted"/>
<keyword evidence="5 6" id="KW-0472">Membrane</keyword>
<dbReference type="InterPro" id="IPR003838">
    <property type="entry name" value="ABC3_permease_C"/>
</dbReference>
<feature type="transmembrane region" description="Helical" evidence="6">
    <location>
        <begin position="349"/>
        <end position="369"/>
    </location>
</feature>
<dbReference type="Pfam" id="PF02687">
    <property type="entry name" value="FtsX"/>
    <property type="match status" value="2"/>
</dbReference>
<feature type="transmembrane region" description="Helical" evidence="6">
    <location>
        <begin position="307"/>
        <end position="329"/>
    </location>
</feature>
<feature type="transmembrane region" description="Helical" evidence="6">
    <location>
        <begin position="758"/>
        <end position="777"/>
    </location>
</feature>
<gene>
    <name evidence="8" type="ORF">EDD60_101385</name>
</gene>
<feature type="domain" description="ABC3 transporter permease C-terminal" evidence="7">
    <location>
        <begin position="261"/>
        <end position="374"/>
    </location>
</feature>
<evidence type="ECO:0000256" key="4">
    <source>
        <dbReference type="ARBA" id="ARBA00022989"/>
    </source>
</evidence>
<keyword evidence="3 6" id="KW-0812">Transmembrane</keyword>
<protein>
    <submittedName>
        <fullName evidence="8">ABC-type lipoprotein release transport system permease subunit</fullName>
    </submittedName>
</protein>
<organism evidence="8 9">
    <name type="scientific">Longibaculum muris</name>
    <dbReference type="NCBI Taxonomy" id="1796628"/>
    <lineage>
        <taxon>Bacteria</taxon>
        <taxon>Bacillati</taxon>
        <taxon>Bacillota</taxon>
        <taxon>Erysipelotrichia</taxon>
        <taxon>Erysipelotrichales</taxon>
        <taxon>Coprobacillaceae</taxon>
        <taxon>Longibaculum</taxon>
    </lineage>
</organism>
<feature type="transmembrane region" description="Helical" evidence="6">
    <location>
        <begin position="715"/>
        <end position="738"/>
    </location>
</feature>
<evidence type="ECO:0000313" key="9">
    <source>
        <dbReference type="Proteomes" id="UP000295515"/>
    </source>
</evidence>